<keyword evidence="1" id="KW-0812">Transmembrane</keyword>
<dbReference type="KEGG" id="chy:CHY_2501"/>
<accession>Q3A989</accession>
<proteinExistence type="predicted"/>
<feature type="transmembrane region" description="Helical" evidence="1">
    <location>
        <begin position="12"/>
        <end position="35"/>
    </location>
</feature>
<sequence length="49" mass="5708">MICQLEKLQWPYIRIMFLGPEVCLPALGLSFYTLLKFSSSINFVVKLKK</sequence>
<dbReference type="Proteomes" id="UP000002706">
    <property type="component" value="Chromosome"/>
</dbReference>
<dbReference type="STRING" id="246194.CHY_2501"/>
<dbReference type="HOGENOM" id="CLU_3133660_0_0_9"/>
<reference evidence="2 3" key="1">
    <citation type="journal article" date="2005" name="PLoS Genet.">
        <title>Life in hot carbon monoxide: the complete genome sequence of Carboxydothermus hydrogenoformans Z-2901.</title>
        <authorList>
            <person name="Wu M."/>
            <person name="Ren Q."/>
            <person name="Durkin A.S."/>
            <person name="Daugherty S.C."/>
            <person name="Brinkac L.M."/>
            <person name="Dodson R.J."/>
            <person name="Madupu R."/>
            <person name="Sullivan S.A."/>
            <person name="Kolonay J.F."/>
            <person name="Haft D.H."/>
            <person name="Nelson W.C."/>
            <person name="Tallon L.J."/>
            <person name="Jones K.M."/>
            <person name="Ulrich L.E."/>
            <person name="Gonzalez J.M."/>
            <person name="Zhulin I.B."/>
            <person name="Robb F.T."/>
            <person name="Eisen J.A."/>
        </authorList>
    </citation>
    <scope>NUCLEOTIDE SEQUENCE [LARGE SCALE GENOMIC DNA]</scope>
    <source>
        <strain evidence="3">ATCC BAA-161 / DSM 6008 / Z-2901</strain>
    </source>
</reference>
<evidence type="ECO:0000313" key="3">
    <source>
        <dbReference type="Proteomes" id="UP000002706"/>
    </source>
</evidence>
<name>Q3A989_CARHZ</name>
<dbReference type="EMBL" id="CP000141">
    <property type="protein sequence ID" value="ABB14867.1"/>
    <property type="molecule type" value="Genomic_DNA"/>
</dbReference>
<dbReference type="InParanoid" id="Q3A989"/>
<dbReference type="AlphaFoldDB" id="Q3A989"/>
<keyword evidence="1" id="KW-1133">Transmembrane helix</keyword>
<organism evidence="2 3">
    <name type="scientific">Carboxydothermus hydrogenoformans (strain ATCC BAA-161 / DSM 6008 / Z-2901)</name>
    <dbReference type="NCBI Taxonomy" id="246194"/>
    <lineage>
        <taxon>Bacteria</taxon>
        <taxon>Bacillati</taxon>
        <taxon>Bacillota</taxon>
        <taxon>Clostridia</taxon>
        <taxon>Thermoanaerobacterales</taxon>
        <taxon>Thermoanaerobacteraceae</taxon>
        <taxon>Carboxydothermus</taxon>
    </lineage>
</organism>
<evidence type="ECO:0000256" key="1">
    <source>
        <dbReference type="SAM" id="Phobius"/>
    </source>
</evidence>
<protein>
    <submittedName>
        <fullName evidence="2">Uncharacterized protein</fullName>
    </submittedName>
</protein>
<gene>
    <name evidence="2" type="ordered locus">CHY_2501</name>
</gene>
<keyword evidence="3" id="KW-1185">Reference proteome</keyword>
<evidence type="ECO:0000313" key="2">
    <source>
        <dbReference type="EMBL" id="ABB14867.1"/>
    </source>
</evidence>
<keyword evidence="1" id="KW-0472">Membrane</keyword>